<evidence type="ECO:0000256" key="8">
    <source>
        <dbReference type="ARBA" id="ARBA00022989"/>
    </source>
</evidence>
<dbReference type="GO" id="GO:0006688">
    <property type="term" value="P:glycosphingolipid biosynthetic process"/>
    <property type="evidence" value="ECO:0007669"/>
    <property type="project" value="TreeGrafter"/>
</dbReference>
<gene>
    <name evidence="15" type="ORF">CAPTEDRAFT_169737</name>
</gene>
<keyword evidence="5 11" id="KW-0808">Transferase</keyword>
<dbReference type="EC" id="2.4.1.-" evidence="11"/>
<evidence type="ECO:0000259" key="14">
    <source>
        <dbReference type="Pfam" id="PF13733"/>
    </source>
</evidence>
<dbReference type="GO" id="GO:0005794">
    <property type="term" value="C:Golgi apparatus"/>
    <property type="evidence" value="ECO:0007669"/>
    <property type="project" value="TreeGrafter"/>
</dbReference>
<comment type="function">
    <text evidence="11">Catalyses the transfer of galactose onto proteins or lipids.</text>
</comment>
<dbReference type="EMBL" id="AMQN01002848">
    <property type="status" value="NOT_ANNOTATED_CDS"/>
    <property type="molecule type" value="Genomic_DNA"/>
</dbReference>
<evidence type="ECO:0000256" key="6">
    <source>
        <dbReference type="ARBA" id="ARBA00022692"/>
    </source>
</evidence>
<dbReference type="STRING" id="283909.R7TF61"/>
<evidence type="ECO:0000256" key="1">
    <source>
        <dbReference type="ARBA" id="ARBA00004606"/>
    </source>
</evidence>
<dbReference type="GO" id="GO:0005975">
    <property type="term" value="P:carbohydrate metabolic process"/>
    <property type="evidence" value="ECO:0007669"/>
    <property type="project" value="InterPro"/>
</dbReference>
<feature type="region of interest" description="Disordered" evidence="12">
    <location>
        <begin position="214"/>
        <end position="234"/>
    </location>
</feature>
<accession>R7TF61</accession>
<dbReference type="CDD" id="cd00899">
    <property type="entry name" value="b4GalT"/>
    <property type="match status" value="1"/>
</dbReference>
<dbReference type="OrthoDB" id="10016069at2759"/>
<evidence type="ECO:0000256" key="10">
    <source>
        <dbReference type="ARBA" id="ARBA00023180"/>
    </source>
</evidence>
<proteinExistence type="inferred from homology"/>
<dbReference type="SUPFAM" id="SSF53448">
    <property type="entry name" value="Nucleotide-diphospho-sugar transferases"/>
    <property type="match status" value="1"/>
</dbReference>
<evidence type="ECO:0000256" key="12">
    <source>
        <dbReference type="SAM" id="MobiDB-lite"/>
    </source>
</evidence>
<evidence type="ECO:0000313" key="16">
    <source>
        <dbReference type="EnsemblMetazoa" id="CapteP169737"/>
    </source>
</evidence>
<reference evidence="17" key="1">
    <citation type="submission" date="2012-12" db="EMBL/GenBank/DDBJ databases">
        <authorList>
            <person name="Hellsten U."/>
            <person name="Grimwood J."/>
            <person name="Chapman J.A."/>
            <person name="Shapiro H."/>
            <person name="Aerts A."/>
            <person name="Otillar R.P."/>
            <person name="Terry A.Y."/>
            <person name="Boore J.L."/>
            <person name="Simakov O."/>
            <person name="Marletaz F."/>
            <person name="Cho S.-J."/>
            <person name="Edsinger-Gonzales E."/>
            <person name="Havlak P."/>
            <person name="Kuo D.-H."/>
            <person name="Larsson T."/>
            <person name="Lv J."/>
            <person name="Arendt D."/>
            <person name="Savage R."/>
            <person name="Osoegawa K."/>
            <person name="de Jong P."/>
            <person name="Lindberg D.R."/>
            <person name="Seaver E.C."/>
            <person name="Weisblat D.A."/>
            <person name="Putnam N.H."/>
            <person name="Grigoriev I.V."/>
            <person name="Rokhsar D.S."/>
        </authorList>
    </citation>
    <scope>NUCLEOTIDE SEQUENCE</scope>
    <source>
        <strain evidence="17">I ESC-2004</strain>
    </source>
</reference>
<evidence type="ECO:0000256" key="5">
    <source>
        <dbReference type="ARBA" id="ARBA00022679"/>
    </source>
</evidence>
<reference evidence="16" key="3">
    <citation type="submission" date="2015-06" db="UniProtKB">
        <authorList>
            <consortium name="EnsemblMetazoa"/>
        </authorList>
    </citation>
    <scope>IDENTIFICATION</scope>
</reference>
<dbReference type="AlphaFoldDB" id="R7TF61"/>
<keyword evidence="8 11" id="KW-1133">Transmembrane helix</keyword>
<keyword evidence="17" id="KW-1185">Reference proteome</keyword>
<evidence type="ECO:0000256" key="11">
    <source>
        <dbReference type="RuleBase" id="RU368121"/>
    </source>
</evidence>
<evidence type="ECO:0000256" key="4">
    <source>
        <dbReference type="ARBA" id="ARBA00022676"/>
    </source>
</evidence>
<protein>
    <recommendedName>
        <fullName evidence="11">Beta-1,4-galactosyltransferase</fullName>
        <ecNumber evidence="11">2.4.1.-</ecNumber>
    </recommendedName>
</protein>
<feature type="domain" description="Galactosyltransferase N-terminal" evidence="14">
    <location>
        <begin position="16"/>
        <end position="134"/>
    </location>
</feature>
<dbReference type="PRINTS" id="PR02050">
    <property type="entry name" value="B14GALTRFASE"/>
</dbReference>
<comment type="similarity">
    <text evidence="3 11">Belongs to the glycosyltransferase 7 family.</text>
</comment>
<reference evidence="15 17" key="2">
    <citation type="journal article" date="2013" name="Nature">
        <title>Insights into bilaterian evolution from three spiralian genomes.</title>
        <authorList>
            <person name="Simakov O."/>
            <person name="Marletaz F."/>
            <person name="Cho S.J."/>
            <person name="Edsinger-Gonzales E."/>
            <person name="Havlak P."/>
            <person name="Hellsten U."/>
            <person name="Kuo D.H."/>
            <person name="Larsson T."/>
            <person name="Lv J."/>
            <person name="Arendt D."/>
            <person name="Savage R."/>
            <person name="Osoegawa K."/>
            <person name="de Jong P."/>
            <person name="Grimwood J."/>
            <person name="Chapman J.A."/>
            <person name="Shapiro H."/>
            <person name="Aerts A."/>
            <person name="Otillar R.P."/>
            <person name="Terry A.Y."/>
            <person name="Boore J.L."/>
            <person name="Grigoriev I.V."/>
            <person name="Lindberg D.R."/>
            <person name="Seaver E.C."/>
            <person name="Weisblat D.A."/>
            <person name="Putnam N.H."/>
            <person name="Rokhsar D.S."/>
        </authorList>
    </citation>
    <scope>NUCLEOTIDE SEQUENCE</scope>
    <source>
        <strain evidence="15 17">I ESC-2004</strain>
    </source>
</reference>
<keyword evidence="6 11" id="KW-0812">Transmembrane</keyword>
<comment type="subcellular location">
    <subcellularLocation>
        <location evidence="1">Membrane</location>
        <topology evidence="1">Single-pass type II membrane protein</topology>
    </subcellularLocation>
</comment>
<keyword evidence="7 11" id="KW-0735">Signal-anchor</keyword>
<organism evidence="15">
    <name type="scientific">Capitella teleta</name>
    <name type="common">Polychaete worm</name>
    <dbReference type="NCBI Taxonomy" id="283909"/>
    <lineage>
        <taxon>Eukaryota</taxon>
        <taxon>Metazoa</taxon>
        <taxon>Spiralia</taxon>
        <taxon>Lophotrochozoa</taxon>
        <taxon>Annelida</taxon>
        <taxon>Polychaeta</taxon>
        <taxon>Sedentaria</taxon>
        <taxon>Scolecida</taxon>
        <taxon>Capitellidae</taxon>
        <taxon>Capitella</taxon>
    </lineage>
</organism>
<dbReference type="GO" id="GO:0033842">
    <property type="term" value="F:N-acetyl-beta-glucosaminyl-derivative 4-beta-N-acetylgalactosaminyltransferase activity"/>
    <property type="evidence" value="ECO:0007669"/>
    <property type="project" value="TreeGrafter"/>
</dbReference>
<dbReference type="EnsemblMetazoa" id="CapteT169737">
    <property type="protein sequence ID" value="CapteP169737"/>
    <property type="gene ID" value="CapteG169737"/>
</dbReference>
<evidence type="ECO:0000313" key="17">
    <source>
        <dbReference type="Proteomes" id="UP000014760"/>
    </source>
</evidence>
<sequence>MDALSFGVKAIERLSKNSQLAYAQAEHIHKEVLKPGGHWTPEECAARQRVAMVVPYRNREDHLRIFVSYMHRFMQAQYLEYQIFVVEQASPDVFNRAALMNIGFLEALKLHDFDCFIFHDVDLLPLDTRQPYTCFQAPTHLGAYMSKFSYQMPYDGFFGGAVALSTENIKQMNGFSNLFYGWGGEDDDTLNRVLWRNLTVHRHAQGIGKSHMIKHEKDEGNPTNPNRDIGYEMKPDQYNRNGINSIKYIKQSTDLNVLYTRLLVSIEAEYLPECILDPLKSPRAPGNYLDCLTKVNFVRQEVDCCRVDDVLQCCDKAEIDRSKNGWRRPKFGIIGVVVSSGFIIIACYCNLHWLKRLKFWNLPQK</sequence>
<evidence type="ECO:0000256" key="3">
    <source>
        <dbReference type="ARBA" id="ARBA00005735"/>
    </source>
</evidence>
<keyword evidence="10 11" id="KW-0325">Glycoprotein</keyword>
<dbReference type="HOGENOM" id="CLU_044391_1_4_1"/>
<feature type="domain" description="Galactosyltransferase C-terminal" evidence="13">
    <location>
        <begin position="139"/>
        <end position="216"/>
    </location>
</feature>
<evidence type="ECO:0000256" key="7">
    <source>
        <dbReference type="ARBA" id="ARBA00022968"/>
    </source>
</evidence>
<evidence type="ECO:0000259" key="13">
    <source>
        <dbReference type="Pfam" id="PF02709"/>
    </source>
</evidence>
<dbReference type="UniPathway" id="UPA00378"/>
<dbReference type="Pfam" id="PF13733">
    <property type="entry name" value="Glyco_transf_7N"/>
    <property type="match status" value="1"/>
</dbReference>
<dbReference type="GO" id="GO:0008378">
    <property type="term" value="F:galactosyltransferase activity"/>
    <property type="evidence" value="ECO:0007669"/>
    <property type="project" value="TreeGrafter"/>
</dbReference>
<dbReference type="PANTHER" id="PTHR19300:SF57">
    <property type="entry name" value="BETA-1,4-N-ACETYLGALACTOSAMINYLTRANSFERASE"/>
    <property type="match status" value="1"/>
</dbReference>
<name>R7TF61_CAPTE</name>
<dbReference type="Pfam" id="PF02709">
    <property type="entry name" value="Glyco_transf_7C"/>
    <property type="match status" value="1"/>
</dbReference>
<dbReference type="InterPro" id="IPR003859">
    <property type="entry name" value="Galactosyl_T"/>
</dbReference>
<dbReference type="InterPro" id="IPR027995">
    <property type="entry name" value="Galactosyl_T_N"/>
</dbReference>
<dbReference type="OMA" id="FASHYDY"/>
<dbReference type="InterPro" id="IPR027791">
    <property type="entry name" value="Galactosyl_T_C"/>
</dbReference>
<keyword evidence="4 11" id="KW-0328">Glycosyltransferase</keyword>
<evidence type="ECO:0000313" key="15">
    <source>
        <dbReference type="EMBL" id="ELT92374.1"/>
    </source>
</evidence>
<comment type="pathway">
    <text evidence="2 11">Protein modification; protein glycosylation.</text>
</comment>
<dbReference type="Gene3D" id="3.90.550.10">
    <property type="entry name" value="Spore Coat Polysaccharide Biosynthesis Protein SpsA, Chain A"/>
    <property type="match status" value="1"/>
</dbReference>
<evidence type="ECO:0000256" key="9">
    <source>
        <dbReference type="ARBA" id="ARBA00023136"/>
    </source>
</evidence>
<keyword evidence="9 11" id="KW-0472">Membrane</keyword>
<dbReference type="Proteomes" id="UP000014760">
    <property type="component" value="Unassembled WGS sequence"/>
</dbReference>
<dbReference type="GO" id="GO:0016020">
    <property type="term" value="C:membrane"/>
    <property type="evidence" value="ECO:0007669"/>
    <property type="project" value="UniProtKB-SubCell"/>
</dbReference>
<dbReference type="EMBL" id="KB310159">
    <property type="protein sequence ID" value="ELT92374.1"/>
    <property type="molecule type" value="Genomic_DNA"/>
</dbReference>
<evidence type="ECO:0000256" key="2">
    <source>
        <dbReference type="ARBA" id="ARBA00004922"/>
    </source>
</evidence>
<dbReference type="PANTHER" id="PTHR19300">
    <property type="entry name" value="BETA-1,4-GALACTOSYLTRANSFERASE"/>
    <property type="match status" value="1"/>
</dbReference>
<dbReference type="InterPro" id="IPR029044">
    <property type="entry name" value="Nucleotide-diphossugar_trans"/>
</dbReference>
<feature type="transmembrane region" description="Helical" evidence="11">
    <location>
        <begin position="331"/>
        <end position="353"/>
    </location>
</feature>